<evidence type="ECO:0000313" key="2">
    <source>
        <dbReference type="EMBL" id="KAI3438881.1"/>
    </source>
</evidence>
<gene>
    <name evidence="2" type="ORF">D9Q98_001296</name>
</gene>
<reference evidence="2" key="1">
    <citation type="journal article" date="2019" name="Plant J.">
        <title>Chlorella vulgaris genome assembly and annotation reveals the molecular basis for metabolic acclimation to high light conditions.</title>
        <authorList>
            <person name="Cecchin M."/>
            <person name="Marcolungo L."/>
            <person name="Rossato M."/>
            <person name="Girolomoni L."/>
            <person name="Cosentino E."/>
            <person name="Cuine S."/>
            <person name="Li-Beisson Y."/>
            <person name="Delledonne M."/>
            <person name="Ballottari M."/>
        </authorList>
    </citation>
    <scope>NUCLEOTIDE SEQUENCE</scope>
    <source>
        <strain evidence="2">211/11P</strain>
    </source>
</reference>
<protein>
    <submittedName>
        <fullName evidence="2">Uncharacterized protein</fullName>
    </submittedName>
</protein>
<feature type="region of interest" description="Disordered" evidence="1">
    <location>
        <begin position="343"/>
        <end position="375"/>
    </location>
</feature>
<keyword evidence="3" id="KW-1185">Reference proteome</keyword>
<feature type="compositionally biased region" description="Low complexity" evidence="1">
    <location>
        <begin position="543"/>
        <end position="555"/>
    </location>
</feature>
<evidence type="ECO:0000313" key="3">
    <source>
        <dbReference type="Proteomes" id="UP001055712"/>
    </source>
</evidence>
<accession>A0A9D4Z3F8</accession>
<dbReference type="OrthoDB" id="2832160at2759"/>
<feature type="region of interest" description="Disordered" evidence="1">
    <location>
        <begin position="713"/>
        <end position="815"/>
    </location>
</feature>
<sequence length="1084" mass="114421">MEAGDNLILHAALAQPRVQTAAAAHQQIDANDIESLLPDKPLSPPILQLLFRHILPAKLQAEPGGSSSASSCCVLDAGLYPDLCAAATLPAEGRAAAYRQALDRYPVPLDEPAVDASEAPTGGRLASRSYLLFPLVGGHDPLGSCPVSLLLVCTSGGLLLHLDSQQGAVVGPRNDAKCLRGRLPARKGALVGEQAVALAHPVRLFLEFLGHTEAAAWPLMSAKVPLQRRMTDSALFAATNALYLLSGLPAMLTPAAVDVLEAYRDTELDLLRGTKGFYPGFLTRQWYPPEAAEALRRELARAVRIRVQQASSYAHGTLAAADTALLSRLAEVEKRLEEDCRKREFQMPSQRHKRQEEKQRRRVQKLNSKQRSTRWEKLAEKLQCVPATEEAAKAALKKLQAQLLGSQSDPGTAHHTDAQPGDIADSPHPAAAAGPAQSRRPQRASSRGVSDVVRRAQQQDEALEEEEERSQSSESEGGAAGSDSDVSEQIAKAPWPRGLASTGASWQQAQQAHAYVHVAQPPLQQPASAGAVGAPPPGPRPVPQRQGLPPAHAAEAGGGGGSMPARTDSNPLYALRFPMAAAKGTATAPAAMASAAVLPLRGQQQLIEQQRPEQQPCQQGPEHQQQQPQQQQQLRQHLEPLHQLPLHKRAVAGAYRQVQADEDMLQPADDTPPFDAEGHFGAEGLAYCFPSAQGSAAGPISLLSSRQSQSVPTAVSISQQQQQDFKRQLAPEQQRQVMAASQAPGLLGRQAAATVLPPGSRGAKRPAQQEASPSDEGRAAKVPRMSDSALRPVPAPAPSPPALPPPSPAGLLAPGSSPAAIATAIGGSRREAAVSPNRVYSKWTANGRGGYTKELTLSDLNKLRIKGGALANHIDSSDQNVVLLLVADATGSDNGALPPHQHIEFVVGLWRPKSGSEVKQQLVSLQAGWPAVVSRLKMLAGDTVELQPDGRQPLANGTTRPRLLLSVRRAAGRIAVVQATAPTFLVKGMGSGGGVGAGHMPAAAAWTALGSVGKTTVLGKLAPIPGGQTNVLGRTAPLAGGEMNVRDGMKVPPDEAGAAALATAELTTWPAAARQFYRFDQYEL</sequence>
<proteinExistence type="predicted"/>
<evidence type="ECO:0000256" key="1">
    <source>
        <dbReference type="SAM" id="MobiDB-lite"/>
    </source>
</evidence>
<feature type="compositionally biased region" description="Low complexity" evidence="1">
    <location>
        <begin position="472"/>
        <end position="488"/>
    </location>
</feature>
<organism evidence="2 3">
    <name type="scientific">Chlorella vulgaris</name>
    <name type="common">Green alga</name>
    <dbReference type="NCBI Taxonomy" id="3077"/>
    <lineage>
        <taxon>Eukaryota</taxon>
        <taxon>Viridiplantae</taxon>
        <taxon>Chlorophyta</taxon>
        <taxon>core chlorophytes</taxon>
        <taxon>Trebouxiophyceae</taxon>
        <taxon>Chlorellales</taxon>
        <taxon>Chlorellaceae</taxon>
        <taxon>Chlorella clade</taxon>
        <taxon>Chlorella</taxon>
    </lineage>
</organism>
<feature type="compositionally biased region" description="Polar residues" evidence="1">
    <location>
        <begin position="713"/>
        <end position="723"/>
    </location>
</feature>
<dbReference type="EMBL" id="SIDB01000001">
    <property type="protein sequence ID" value="KAI3438881.1"/>
    <property type="molecule type" value="Genomic_DNA"/>
</dbReference>
<feature type="compositionally biased region" description="Low complexity" evidence="1">
    <location>
        <begin position="435"/>
        <end position="447"/>
    </location>
</feature>
<comment type="caution">
    <text evidence="2">The sequence shown here is derived from an EMBL/GenBank/DDBJ whole genome shotgun (WGS) entry which is preliminary data.</text>
</comment>
<dbReference type="Proteomes" id="UP001055712">
    <property type="component" value="Unassembled WGS sequence"/>
</dbReference>
<feature type="region of interest" description="Disordered" evidence="1">
    <location>
        <begin position="608"/>
        <end position="635"/>
    </location>
</feature>
<feature type="compositionally biased region" description="Pro residues" evidence="1">
    <location>
        <begin position="793"/>
        <end position="808"/>
    </location>
</feature>
<reference evidence="2" key="2">
    <citation type="submission" date="2020-11" db="EMBL/GenBank/DDBJ databases">
        <authorList>
            <person name="Cecchin M."/>
            <person name="Marcolungo L."/>
            <person name="Rossato M."/>
            <person name="Girolomoni L."/>
            <person name="Cosentino E."/>
            <person name="Cuine S."/>
            <person name="Li-Beisson Y."/>
            <person name="Delledonne M."/>
            <person name="Ballottari M."/>
        </authorList>
    </citation>
    <scope>NUCLEOTIDE SEQUENCE</scope>
    <source>
        <strain evidence="2">211/11P</strain>
        <tissue evidence="2">Whole cell</tissue>
    </source>
</reference>
<feature type="region of interest" description="Disordered" evidence="1">
    <location>
        <begin position="525"/>
        <end position="567"/>
    </location>
</feature>
<name>A0A9D4Z3F8_CHLVU</name>
<feature type="region of interest" description="Disordered" evidence="1">
    <location>
        <begin position="403"/>
        <end position="488"/>
    </location>
</feature>
<dbReference type="AlphaFoldDB" id="A0A9D4Z3F8"/>